<dbReference type="InterPro" id="IPR020846">
    <property type="entry name" value="MFS_dom"/>
</dbReference>
<keyword evidence="4" id="KW-0997">Cell inner membrane</keyword>
<dbReference type="PANTHER" id="PTHR23522:SF10">
    <property type="entry name" value="3-PHENYLPROPIONIC ACID TRANSPORTER-RELATED"/>
    <property type="match status" value="1"/>
</dbReference>
<feature type="transmembrane region" description="Helical" evidence="8">
    <location>
        <begin position="240"/>
        <end position="257"/>
    </location>
</feature>
<dbReference type="SUPFAM" id="SSF103473">
    <property type="entry name" value="MFS general substrate transporter"/>
    <property type="match status" value="1"/>
</dbReference>
<keyword evidence="6 8" id="KW-1133">Transmembrane helix</keyword>
<dbReference type="RefSeq" id="WP_255225683.1">
    <property type="nucleotide sequence ID" value="NZ_JAJEKE010000001.1"/>
</dbReference>
<sequence length="393" mass="44269">MEKKRLNRNLSFLFFAVYWVFACYTPFLLLYLQDRRLSYIQIGIVLALNSAINILFQPLWGYLTDKYISIKRAAYISAIISALAVISFTLAHEFYGVMFSIVLFVIFQSGLLPLMDSLCYKIAHNYSNIKYGKIRLMGSAGYAFSSFFLGMIIARTSIDIIFYLYSLFSLFILLFLSKLNFREENTEQEKSKIQPLKVLKNTGFMIFLLSVTIGSISYGANNSYIGVLLQETGGSTQNLGLLWFIVAITEVPIFFVINRLIARIGSLNTYLLSLALFSIRFFLCTLWKNTSIIIMIQFLQGLTFPLFMAGGLDYLCSLVPVEARSFSISLMSALIFGLGALIGNLAGGIIIDFFSIFSLYRVIAAVSLVSLAVALTLRKRKPLKDTEASQKDH</sequence>
<feature type="transmembrane region" description="Helical" evidence="8">
    <location>
        <begin position="97"/>
        <end position="115"/>
    </location>
</feature>
<feature type="transmembrane region" description="Helical" evidence="8">
    <location>
        <begin position="202"/>
        <end position="220"/>
    </location>
</feature>
<feature type="transmembrane region" description="Helical" evidence="8">
    <location>
        <begin position="73"/>
        <end position="91"/>
    </location>
</feature>
<feature type="transmembrane region" description="Helical" evidence="8">
    <location>
        <begin position="357"/>
        <end position="377"/>
    </location>
</feature>
<feature type="domain" description="Major facilitator superfamily (MFS) profile" evidence="9">
    <location>
        <begin position="198"/>
        <end position="393"/>
    </location>
</feature>
<feature type="transmembrane region" description="Helical" evidence="8">
    <location>
        <begin position="136"/>
        <end position="154"/>
    </location>
</feature>
<dbReference type="Proteomes" id="UP001651880">
    <property type="component" value="Unassembled WGS sequence"/>
</dbReference>
<keyword evidence="3" id="KW-1003">Cell membrane</keyword>
<proteinExistence type="predicted"/>
<dbReference type="InterPro" id="IPR036259">
    <property type="entry name" value="MFS_trans_sf"/>
</dbReference>
<evidence type="ECO:0000256" key="2">
    <source>
        <dbReference type="ARBA" id="ARBA00022448"/>
    </source>
</evidence>
<keyword evidence="7 8" id="KW-0472">Membrane</keyword>
<gene>
    <name evidence="10" type="ORF">LJD61_01295</name>
</gene>
<comment type="caution">
    <text evidence="10">The sequence shown here is derived from an EMBL/GenBank/DDBJ whole genome shotgun (WGS) entry which is preliminary data.</text>
</comment>
<feature type="transmembrane region" description="Helical" evidence="8">
    <location>
        <begin position="12"/>
        <end position="32"/>
    </location>
</feature>
<evidence type="ECO:0000313" key="10">
    <source>
        <dbReference type="EMBL" id="MCQ1528188.1"/>
    </source>
</evidence>
<keyword evidence="5 8" id="KW-0812">Transmembrane</keyword>
<dbReference type="PROSITE" id="PS51257">
    <property type="entry name" value="PROKAR_LIPOPROTEIN"/>
    <property type="match status" value="1"/>
</dbReference>
<comment type="subcellular location">
    <subcellularLocation>
        <location evidence="1">Cell inner membrane</location>
        <topology evidence="1">Multi-pass membrane protein</topology>
    </subcellularLocation>
</comment>
<evidence type="ECO:0000256" key="7">
    <source>
        <dbReference type="ARBA" id="ARBA00023136"/>
    </source>
</evidence>
<feature type="transmembrane region" description="Helical" evidence="8">
    <location>
        <begin position="38"/>
        <end position="61"/>
    </location>
</feature>
<evidence type="ECO:0000256" key="1">
    <source>
        <dbReference type="ARBA" id="ARBA00004429"/>
    </source>
</evidence>
<feature type="transmembrane region" description="Helical" evidence="8">
    <location>
        <begin position="328"/>
        <end position="351"/>
    </location>
</feature>
<feature type="transmembrane region" description="Helical" evidence="8">
    <location>
        <begin position="160"/>
        <end position="181"/>
    </location>
</feature>
<dbReference type="InterPro" id="IPR024989">
    <property type="entry name" value="MFS_assoc_dom"/>
</dbReference>
<organism evidence="10 11">
    <name type="scientific">Lutispora saccharofermentans</name>
    <dbReference type="NCBI Taxonomy" id="3024236"/>
    <lineage>
        <taxon>Bacteria</taxon>
        <taxon>Bacillati</taxon>
        <taxon>Bacillota</taxon>
        <taxon>Clostridia</taxon>
        <taxon>Lutisporales</taxon>
        <taxon>Lutisporaceae</taxon>
        <taxon>Lutispora</taxon>
    </lineage>
</organism>
<dbReference type="Pfam" id="PF12832">
    <property type="entry name" value="MFS_1_like"/>
    <property type="match status" value="1"/>
</dbReference>
<keyword evidence="2" id="KW-0813">Transport</keyword>
<evidence type="ECO:0000256" key="6">
    <source>
        <dbReference type="ARBA" id="ARBA00022989"/>
    </source>
</evidence>
<protein>
    <submittedName>
        <fullName evidence="10">MFS transporter</fullName>
    </submittedName>
</protein>
<dbReference type="EMBL" id="JAJEKE010000001">
    <property type="protein sequence ID" value="MCQ1528188.1"/>
    <property type="molecule type" value="Genomic_DNA"/>
</dbReference>
<feature type="transmembrane region" description="Helical" evidence="8">
    <location>
        <begin position="294"/>
        <end position="316"/>
    </location>
</feature>
<reference evidence="10 11" key="1">
    <citation type="submission" date="2021-10" db="EMBL/GenBank/DDBJ databases">
        <title>Lutispora strain m25 sp. nov., a thermophilic, non-spore-forming bacterium isolated from a lab-scale methanogenic bioreactor digesting anaerobic sludge.</title>
        <authorList>
            <person name="El Houari A."/>
            <person name="Mcdonald J."/>
        </authorList>
    </citation>
    <scope>NUCLEOTIDE SEQUENCE [LARGE SCALE GENOMIC DNA]</scope>
    <source>
        <strain evidence="11">m25</strain>
    </source>
</reference>
<evidence type="ECO:0000256" key="5">
    <source>
        <dbReference type="ARBA" id="ARBA00022692"/>
    </source>
</evidence>
<dbReference type="PROSITE" id="PS50850">
    <property type="entry name" value="MFS"/>
    <property type="match status" value="1"/>
</dbReference>
<keyword evidence="11" id="KW-1185">Reference proteome</keyword>
<dbReference type="Gene3D" id="1.20.1250.20">
    <property type="entry name" value="MFS general substrate transporter like domains"/>
    <property type="match status" value="2"/>
</dbReference>
<accession>A0ABT1NAB6</accession>
<evidence type="ECO:0000256" key="8">
    <source>
        <dbReference type="SAM" id="Phobius"/>
    </source>
</evidence>
<evidence type="ECO:0000313" key="11">
    <source>
        <dbReference type="Proteomes" id="UP001651880"/>
    </source>
</evidence>
<name>A0ABT1NAB6_9FIRM</name>
<evidence type="ECO:0000259" key="9">
    <source>
        <dbReference type="PROSITE" id="PS50850"/>
    </source>
</evidence>
<dbReference type="PANTHER" id="PTHR23522">
    <property type="entry name" value="BLL5896 PROTEIN"/>
    <property type="match status" value="1"/>
</dbReference>
<evidence type="ECO:0000256" key="3">
    <source>
        <dbReference type="ARBA" id="ARBA00022475"/>
    </source>
</evidence>
<feature type="transmembrane region" description="Helical" evidence="8">
    <location>
        <begin position="269"/>
        <end position="288"/>
    </location>
</feature>
<evidence type="ECO:0000256" key="4">
    <source>
        <dbReference type="ARBA" id="ARBA00022519"/>
    </source>
</evidence>